<evidence type="ECO:0000256" key="2">
    <source>
        <dbReference type="SAM" id="Phobius"/>
    </source>
</evidence>
<organism evidence="4 5">
    <name type="scientific">Sarocladium strictum</name>
    <name type="common">Black bundle disease fungus</name>
    <name type="synonym">Acremonium strictum</name>
    <dbReference type="NCBI Taxonomy" id="5046"/>
    <lineage>
        <taxon>Eukaryota</taxon>
        <taxon>Fungi</taxon>
        <taxon>Dikarya</taxon>
        <taxon>Ascomycota</taxon>
        <taxon>Pezizomycotina</taxon>
        <taxon>Sordariomycetes</taxon>
        <taxon>Hypocreomycetidae</taxon>
        <taxon>Hypocreales</taxon>
        <taxon>Sarocladiaceae</taxon>
        <taxon>Sarocladium</taxon>
    </lineage>
</organism>
<feature type="compositionally biased region" description="Polar residues" evidence="1">
    <location>
        <begin position="396"/>
        <end position="415"/>
    </location>
</feature>
<feature type="region of interest" description="Disordered" evidence="1">
    <location>
        <begin position="389"/>
        <end position="415"/>
    </location>
</feature>
<accession>A0AA39GIU5</accession>
<name>A0AA39GIU5_SARSR</name>
<reference evidence="4" key="1">
    <citation type="submission" date="2022-10" db="EMBL/GenBank/DDBJ databases">
        <title>Determination and structural analysis of whole genome sequence of Sarocladium strictum F4-1.</title>
        <authorList>
            <person name="Hu L."/>
            <person name="Jiang Y."/>
        </authorList>
    </citation>
    <scope>NUCLEOTIDE SEQUENCE</scope>
    <source>
        <strain evidence="4">F4-1</strain>
    </source>
</reference>
<feature type="transmembrane region" description="Helical" evidence="2">
    <location>
        <begin position="256"/>
        <end position="278"/>
    </location>
</feature>
<keyword evidence="5" id="KW-1185">Reference proteome</keyword>
<feature type="compositionally biased region" description="Polar residues" evidence="1">
    <location>
        <begin position="292"/>
        <end position="301"/>
    </location>
</feature>
<evidence type="ECO:0000313" key="4">
    <source>
        <dbReference type="EMBL" id="KAK0388178.1"/>
    </source>
</evidence>
<dbReference type="Proteomes" id="UP001175261">
    <property type="component" value="Unassembled WGS sequence"/>
</dbReference>
<feature type="region of interest" description="Disordered" evidence="1">
    <location>
        <begin position="325"/>
        <end position="366"/>
    </location>
</feature>
<protein>
    <submittedName>
        <fullName evidence="4">Uncharacterized protein</fullName>
    </submittedName>
</protein>
<gene>
    <name evidence="4" type="ORF">NLU13_4423</name>
</gene>
<feature type="region of interest" description="Disordered" evidence="1">
    <location>
        <begin position="292"/>
        <end position="311"/>
    </location>
</feature>
<feature type="signal peptide" evidence="3">
    <location>
        <begin position="1"/>
        <end position="22"/>
    </location>
</feature>
<proteinExistence type="predicted"/>
<feature type="region of interest" description="Disordered" evidence="1">
    <location>
        <begin position="460"/>
        <end position="560"/>
    </location>
</feature>
<keyword evidence="2" id="KW-0472">Membrane</keyword>
<keyword evidence="3" id="KW-0732">Signal</keyword>
<comment type="caution">
    <text evidence="4">The sequence shown here is derived from an EMBL/GenBank/DDBJ whole genome shotgun (WGS) entry which is preliminary data.</text>
</comment>
<evidence type="ECO:0000313" key="5">
    <source>
        <dbReference type="Proteomes" id="UP001175261"/>
    </source>
</evidence>
<keyword evidence="2" id="KW-1133">Transmembrane helix</keyword>
<dbReference type="EMBL" id="JAPDFR010000003">
    <property type="protein sequence ID" value="KAK0388178.1"/>
    <property type="molecule type" value="Genomic_DNA"/>
</dbReference>
<feature type="chain" id="PRO_5041449664" evidence="3">
    <location>
        <begin position="23"/>
        <end position="560"/>
    </location>
</feature>
<evidence type="ECO:0000256" key="3">
    <source>
        <dbReference type="SAM" id="SignalP"/>
    </source>
</evidence>
<dbReference type="AlphaFoldDB" id="A0AA39GIU5"/>
<keyword evidence="2" id="KW-0812">Transmembrane</keyword>
<feature type="region of interest" description="Disordered" evidence="1">
    <location>
        <begin position="231"/>
        <end position="250"/>
    </location>
</feature>
<evidence type="ECO:0000256" key="1">
    <source>
        <dbReference type="SAM" id="MobiDB-lite"/>
    </source>
</evidence>
<sequence>MGSIGSLSWPAALMLALGTSVAVSIDVRNLDRGQEMAEDCRRARTTAPAVLNARNTDKLCGTGLRMCPSSVSGGCCPDAFSCGTDSCYATSRAPSTCGTLVGWHACDAVHGGSCCPDGWECDTADRCVPPSRSAYTFGCPVNHYLCTSSQDYGCCPTEMACGMNRCYSTAATTITNVIDFTTTRDGERTVIQSTSITVRSPTLPTAVATVNMNEQDDQAVFKYFPSAVAKVSPTTEPEDDNTEGGDSSSGLTKAQLGGIVAGAVIFLVIILLVAFFIIRKLNAAVAVLKNNTGSKQSNGTKPQPAMRQFGPTDSEIDALSIDPLMMSPQPSMMRHDSSDPRYQFGQSIHAPGSTDPTPSSLAGGYHQVTPVHSRHASLDVAGNVIGYFDPGPSRPVRTSQGSGTTPQNDRVSTDSQQIASYMRVRNWSNGSDLLDDVFAQADSNGVLVSELDGTPCIAELAGSQGSVSPMDDRRRSSGSGSGTGVVAKLSHHRRRSEASSTSRAEGTPPPSMLGVVSEEIHGFHGLPDRMAGQTAHLPATRAEEIWGSENESSDGTERER</sequence>